<proteinExistence type="inferred from homology"/>
<dbReference type="Proteomes" id="UP000243745">
    <property type="component" value="Unassembled WGS sequence"/>
</dbReference>
<accession>A0A662ZFY4</accession>
<dbReference type="CDD" id="cd00340">
    <property type="entry name" value="GSH_Peroxidase"/>
    <property type="match status" value="1"/>
</dbReference>
<evidence type="ECO:0000256" key="3">
    <source>
        <dbReference type="ARBA" id="ARBA00023002"/>
    </source>
</evidence>
<dbReference type="RefSeq" id="WP_031578423.1">
    <property type="nucleotide sequence ID" value="NZ_FOXF01000002.1"/>
</dbReference>
<keyword evidence="2 5" id="KW-0575">Peroxidase</keyword>
<evidence type="ECO:0000313" key="7">
    <source>
        <dbReference type="Proteomes" id="UP000243745"/>
    </source>
</evidence>
<dbReference type="InterPro" id="IPR029759">
    <property type="entry name" value="GPX_AS"/>
</dbReference>
<comment type="similarity">
    <text evidence="1 5">Belongs to the glutathione peroxidase family.</text>
</comment>
<dbReference type="InterPro" id="IPR000889">
    <property type="entry name" value="Glutathione_peroxidase"/>
</dbReference>
<dbReference type="PANTHER" id="PTHR11592">
    <property type="entry name" value="GLUTATHIONE PEROXIDASE"/>
    <property type="match status" value="1"/>
</dbReference>
<dbReference type="EMBL" id="FOXF01000002">
    <property type="protein sequence ID" value="SFP01813.1"/>
    <property type="molecule type" value="Genomic_DNA"/>
</dbReference>
<dbReference type="Gene3D" id="3.40.30.10">
    <property type="entry name" value="Glutaredoxin"/>
    <property type="match status" value="1"/>
</dbReference>
<dbReference type="AlphaFoldDB" id="A0A662ZFY4"/>
<gene>
    <name evidence="6" type="ORF">SAMN02910344_00209</name>
</gene>
<dbReference type="SUPFAM" id="SSF52833">
    <property type="entry name" value="Thioredoxin-like"/>
    <property type="match status" value="1"/>
</dbReference>
<evidence type="ECO:0000256" key="2">
    <source>
        <dbReference type="ARBA" id="ARBA00022559"/>
    </source>
</evidence>
<dbReference type="FunFam" id="3.40.30.10:FF:000010">
    <property type="entry name" value="Glutathione peroxidase"/>
    <property type="match status" value="1"/>
</dbReference>
<dbReference type="GO" id="GO:0004601">
    <property type="term" value="F:peroxidase activity"/>
    <property type="evidence" value="ECO:0007669"/>
    <property type="project" value="UniProtKB-KW"/>
</dbReference>
<evidence type="ECO:0000256" key="4">
    <source>
        <dbReference type="PIRSR" id="PIRSR000303-1"/>
    </source>
</evidence>
<evidence type="ECO:0000313" key="6">
    <source>
        <dbReference type="EMBL" id="SFP01813.1"/>
    </source>
</evidence>
<evidence type="ECO:0000256" key="5">
    <source>
        <dbReference type="RuleBase" id="RU000499"/>
    </source>
</evidence>
<name>A0A662ZFY4_9GAMM</name>
<keyword evidence="7" id="KW-1185">Reference proteome</keyword>
<dbReference type="PROSITE" id="PS51355">
    <property type="entry name" value="GLUTATHIONE_PEROXID_3"/>
    <property type="match status" value="1"/>
</dbReference>
<keyword evidence="3 5" id="KW-0560">Oxidoreductase</keyword>
<dbReference type="PRINTS" id="PR01011">
    <property type="entry name" value="GLUTPROXDASE"/>
</dbReference>
<protein>
    <recommendedName>
        <fullName evidence="5">Glutathione peroxidase</fullName>
    </recommendedName>
</protein>
<reference evidence="6 7" key="1">
    <citation type="submission" date="2016-10" db="EMBL/GenBank/DDBJ databases">
        <authorList>
            <person name="Varghese N."/>
            <person name="Submissions S."/>
        </authorList>
    </citation>
    <scope>NUCLEOTIDE SEQUENCE [LARGE SCALE GENOMIC DNA]</scope>
    <source>
        <strain evidence="6 7">DSM 1361</strain>
    </source>
</reference>
<dbReference type="InterPro" id="IPR036249">
    <property type="entry name" value="Thioredoxin-like_sf"/>
</dbReference>
<dbReference type="PANTHER" id="PTHR11592:SF78">
    <property type="entry name" value="GLUTATHIONE PEROXIDASE"/>
    <property type="match status" value="1"/>
</dbReference>
<dbReference type="GO" id="GO:0034599">
    <property type="term" value="P:cellular response to oxidative stress"/>
    <property type="evidence" value="ECO:0007669"/>
    <property type="project" value="TreeGrafter"/>
</dbReference>
<dbReference type="Pfam" id="PF00255">
    <property type="entry name" value="GSHPx"/>
    <property type="match status" value="1"/>
</dbReference>
<evidence type="ECO:0000256" key="1">
    <source>
        <dbReference type="ARBA" id="ARBA00006926"/>
    </source>
</evidence>
<sequence length="179" mass="20582">MIYDYVITTGKGDKLNLNDYRGRVIMIVNTATGCGFTPQYEPIEQLYRNYHEKGLEILDIPCNQFGGQAPGTDDEIHEFCTLHFNTTFPQMKKADVNGPDELPLYTYLKSQKGFAGFDEHKLKPLLEKMLAEADPEWDKKSDIKWNFTKFVIDRNGQVVARFEPTADMSDVEDFIRSLI</sequence>
<dbReference type="PIRSF" id="PIRSF000303">
    <property type="entry name" value="Glutathion_perox"/>
    <property type="match status" value="1"/>
</dbReference>
<organism evidence="6 7">
    <name type="scientific">Ruminobacter amylophilus</name>
    <dbReference type="NCBI Taxonomy" id="867"/>
    <lineage>
        <taxon>Bacteria</taxon>
        <taxon>Pseudomonadati</taxon>
        <taxon>Pseudomonadota</taxon>
        <taxon>Gammaproteobacteria</taxon>
        <taxon>Aeromonadales</taxon>
        <taxon>Succinivibrionaceae</taxon>
        <taxon>Ruminobacter</taxon>
    </lineage>
</organism>
<dbReference type="PROSITE" id="PS00460">
    <property type="entry name" value="GLUTATHIONE_PEROXID_1"/>
    <property type="match status" value="1"/>
</dbReference>
<dbReference type="OrthoDB" id="9785502at2"/>
<feature type="active site" evidence="4">
    <location>
        <position position="34"/>
    </location>
</feature>